<accession>A0A4Z2G5P7</accession>
<evidence type="ECO:0000313" key="2">
    <source>
        <dbReference type="Proteomes" id="UP000314294"/>
    </source>
</evidence>
<gene>
    <name evidence="1" type="ORF">EYF80_041719</name>
</gene>
<dbReference type="EMBL" id="SRLO01000711">
    <property type="protein sequence ID" value="TNN48094.1"/>
    <property type="molecule type" value="Genomic_DNA"/>
</dbReference>
<evidence type="ECO:0000313" key="1">
    <source>
        <dbReference type="EMBL" id="TNN48094.1"/>
    </source>
</evidence>
<dbReference type="AlphaFoldDB" id="A0A4Z2G5P7"/>
<name>A0A4Z2G5P7_9TELE</name>
<protein>
    <submittedName>
        <fullName evidence="1">Uncharacterized protein</fullName>
    </submittedName>
</protein>
<keyword evidence="2" id="KW-1185">Reference proteome</keyword>
<organism evidence="1 2">
    <name type="scientific">Liparis tanakae</name>
    <name type="common">Tanaka's snailfish</name>
    <dbReference type="NCBI Taxonomy" id="230148"/>
    <lineage>
        <taxon>Eukaryota</taxon>
        <taxon>Metazoa</taxon>
        <taxon>Chordata</taxon>
        <taxon>Craniata</taxon>
        <taxon>Vertebrata</taxon>
        <taxon>Euteleostomi</taxon>
        <taxon>Actinopterygii</taxon>
        <taxon>Neopterygii</taxon>
        <taxon>Teleostei</taxon>
        <taxon>Neoteleostei</taxon>
        <taxon>Acanthomorphata</taxon>
        <taxon>Eupercaria</taxon>
        <taxon>Perciformes</taxon>
        <taxon>Cottioidei</taxon>
        <taxon>Cottales</taxon>
        <taxon>Liparidae</taxon>
        <taxon>Liparis</taxon>
    </lineage>
</organism>
<proteinExistence type="predicted"/>
<sequence>MSSIELPTVLCSLICSSSSRKLCYPPNEQSVGPLRAPLRASRRRVAHSVKRQIGRRAVWLQPRITSGYPLMPNVTWSLNQGASIKLDATALDAGVGHTDTLYVTVTGITAPVHDSRQCLIQKKKKKKKKKKAP</sequence>
<comment type="caution">
    <text evidence="1">The sequence shown here is derived from an EMBL/GenBank/DDBJ whole genome shotgun (WGS) entry which is preliminary data.</text>
</comment>
<dbReference type="Proteomes" id="UP000314294">
    <property type="component" value="Unassembled WGS sequence"/>
</dbReference>
<reference evidence="1 2" key="1">
    <citation type="submission" date="2019-03" db="EMBL/GenBank/DDBJ databases">
        <title>First draft genome of Liparis tanakae, snailfish: a comprehensive survey of snailfish specific genes.</title>
        <authorList>
            <person name="Kim W."/>
            <person name="Song I."/>
            <person name="Jeong J.-H."/>
            <person name="Kim D."/>
            <person name="Kim S."/>
            <person name="Ryu S."/>
            <person name="Song J.Y."/>
            <person name="Lee S.K."/>
        </authorList>
    </citation>
    <scope>NUCLEOTIDE SEQUENCE [LARGE SCALE GENOMIC DNA]</scope>
    <source>
        <tissue evidence="1">Muscle</tissue>
    </source>
</reference>